<dbReference type="Proteomes" id="UP000694404">
    <property type="component" value="Unplaced"/>
</dbReference>
<dbReference type="GO" id="GO:0045893">
    <property type="term" value="P:positive regulation of DNA-templated transcription"/>
    <property type="evidence" value="ECO:0007669"/>
    <property type="project" value="UniProtKB-ARBA"/>
</dbReference>
<dbReference type="PROSITE" id="PS50157">
    <property type="entry name" value="ZINC_FINGER_C2H2_2"/>
    <property type="match status" value="6"/>
</dbReference>
<evidence type="ECO:0000256" key="2">
    <source>
        <dbReference type="ARBA" id="ARBA00004123"/>
    </source>
</evidence>
<evidence type="ECO:0000256" key="1">
    <source>
        <dbReference type="ARBA" id="ARBA00003767"/>
    </source>
</evidence>
<evidence type="ECO:0000256" key="7">
    <source>
        <dbReference type="ARBA" id="ARBA00022833"/>
    </source>
</evidence>
<evidence type="ECO:0000256" key="8">
    <source>
        <dbReference type="ARBA" id="ARBA00023015"/>
    </source>
</evidence>
<dbReference type="FunFam" id="3.30.160.60:FF:002343">
    <property type="entry name" value="Zinc finger protein 33A"/>
    <property type="match status" value="2"/>
</dbReference>
<protein>
    <recommendedName>
        <fullName evidence="14">C2H2-type domain-containing protein</fullName>
    </recommendedName>
</protein>
<dbReference type="GO" id="GO:0000981">
    <property type="term" value="F:DNA-binding transcription factor activity, RNA polymerase II-specific"/>
    <property type="evidence" value="ECO:0007669"/>
    <property type="project" value="TreeGrafter"/>
</dbReference>
<reference evidence="15" key="2">
    <citation type="submission" date="2025-09" db="UniProtKB">
        <authorList>
            <consortium name="Ensembl"/>
        </authorList>
    </citation>
    <scope>IDENTIFICATION</scope>
</reference>
<keyword evidence="8" id="KW-0805">Transcription regulation</keyword>
<dbReference type="Pfam" id="PF00096">
    <property type="entry name" value="zf-C2H2"/>
    <property type="match status" value="4"/>
</dbReference>
<evidence type="ECO:0000313" key="16">
    <source>
        <dbReference type="Proteomes" id="UP000694404"/>
    </source>
</evidence>
<evidence type="ECO:0000313" key="15">
    <source>
        <dbReference type="Ensembl" id="ENSCABP00000010353.1"/>
    </source>
</evidence>
<comment type="subcellular location">
    <subcellularLocation>
        <location evidence="2">Nucleus</location>
    </subcellularLocation>
</comment>
<evidence type="ECO:0000256" key="13">
    <source>
        <dbReference type="SAM" id="MobiDB-lite"/>
    </source>
</evidence>
<evidence type="ECO:0000259" key="14">
    <source>
        <dbReference type="PROSITE" id="PS50157"/>
    </source>
</evidence>
<sequence>MVGESEEVNTQQEVPEQVEQHGNLSGKTEEDVSQSPEQREACESQQGNNPGMKLGKSTYSMGGLKDCKETMIQPRVFSKEEPYDCAECGRSFNRKSSLVRHQRVHTGEKPYNCPSCGKCFSQISNLIVHQRIHTGERPYKCLNCEKSFKHSSDLVSHQRIHTGERPYKCPDCGKSFKQSSCGKYFAYFSSLISHRRIHTGERPYICLDCGKTFRQKGYLIVHQRIHTGEAPYSCPECGKSFKQRSDLSVHQRIHKLHTRAFSRPKPSPVLPSSPSHLTHENYTTVGQVPRWCKSVIAPVGQYPRGCYRKTPKGGVSRSWHRSQRQQQSLTAQPGQHL</sequence>
<dbReference type="GO" id="GO:0005694">
    <property type="term" value="C:chromosome"/>
    <property type="evidence" value="ECO:0007669"/>
    <property type="project" value="UniProtKB-ARBA"/>
</dbReference>
<feature type="domain" description="C2H2-type" evidence="14">
    <location>
        <begin position="111"/>
        <end position="138"/>
    </location>
</feature>
<comment type="similarity">
    <text evidence="3">Belongs to the krueppel C2H2-type zinc-finger protein family.</text>
</comment>
<dbReference type="Pfam" id="PF13465">
    <property type="entry name" value="zf-H2C2_2"/>
    <property type="match status" value="1"/>
</dbReference>
<dbReference type="FunFam" id="3.30.160.60:FF:000295">
    <property type="entry name" value="zinc finger protein 19"/>
    <property type="match status" value="1"/>
</dbReference>
<evidence type="ECO:0000256" key="11">
    <source>
        <dbReference type="ARBA" id="ARBA00023242"/>
    </source>
</evidence>
<dbReference type="InterPro" id="IPR013087">
    <property type="entry name" value="Znf_C2H2_type"/>
</dbReference>
<dbReference type="GO" id="GO:0000978">
    <property type="term" value="F:RNA polymerase II cis-regulatory region sequence-specific DNA binding"/>
    <property type="evidence" value="ECO:0007669"/>
    <property type="project" value="TreeGrafter"/>
</dbReference>
<keyword evidence="6 12" id="KW-0863">Zinc-finger</keyword>
<feature type="region of interest" description="Disordered" evidence="13">
    <location>
        <begin position="310"/>
        <end position="337"/>
    </location>
</feature>
<dbReference type="FunFam" id="3.30.160.60:FF:002402">
    <property type="entry name" value="Zinc finger protein 347"/>
    <property type="match status" value="1"/>
</dbReference>
<feature type="region of interest" description="Disordered" evidence="13">
    <location>
        <begin position="1"/>
        <end position="57"/>
    </location>
</feature>
<keyword evidence="9" id="KW-0238">DNA-binding</keyword>
<dbReference type="SMART" id="SM00355">
    <property type="entry name" value="ZnF_C2H2"/>
    <property type="match status" value="6"/>
</dbReference>
<evidence type="ECO:0000256" key="3">
    <source>
        <dbReference type="ARBA" id="ARBA00006991"/>
    </source>
</evidence>
<keyword evidence="4" id="KW-0479">Metal-binding</keyword>
<evidence type="ECO:0000256" key="5">
    <source>
        <dbReference type="ARBA" id="ARBA00022737"/>
    </source>
</evidence>
<dbReference type="GeneTree" id="ENSGT00940000154715"/>
<dbReference type="GO" id="GO:0005634">
    <property type="term" value="C:nucleus"/>
    <property type="evidence" value="ECO:0007669"/>
    <property type="project" value="UniProtKB-SubCell"/>
</dbReference>
<feature type="domain" description="C2H2-type" evidence="14">
    <location>
        <begin position="139"/>
        <end position="166"/>
    </location>
</feature>
<keyword evidence="16" id="KW-1185">Reference proteome</keyword>
<comment type="function">
    <text evidence="1">May be involved in transcriptional regulation.</text>
</comment>
<accession>A0A8C0GPU8</accession>
<dbReference type="AlphaFoldDB" id="A0A8C0GPU8"/>
<dbReference type="GO" id="GO:0008270">
    <property type="term" value="F:zinc ion binding"/>
    <property type="evidence" value="ECO:0007669"/>
    <property type="project" value="UniProtKB-KW"/>
</dbReference>
<feature type="compositionally biased region" description="Polar residues" evidence="13">
    <location>
        <begin position="8"/>
        <end position="26"/>
    </location>
</feature>
<feature type="domain" description="C2H2-type" evidence="14">
    <location>
        <begin position="83"/>
        <end position="110"/>
    </location>
</feature>
<organism evidence="15 16">
    <name type="scientific">Chelonoidis abingdonii</name>
    <name type="common">Abingdon island giant tortoise</name>
    <name type="synonym">Testudo abingdonii</name>
    <dbReference type="NCBI Taxonomy" id="106734"/>
    <lineage>
        <taxon>Eukaryota</taxon>
        <taxon>Metazoa</taxon>
        <taxon>Chordata</taxon>
        <taxon>Craniata</taxon>
        <taxon>Vertebrata</taxon>
        <taxon>Euteleostomi</taxon>
        <taxon>Archelosauria</taxon>
        <taxon>Testudinata</taxon>
        <taxon>Testudines</taxon>
        <taxon>Cryptodira</taxon>
        <taxon>Durocryptodira</taxon>
        <taxon>Testudinoidea</taxon>
        <taxon>Testudinidae</taxon>
        <taxon>Chelonoidis</taxon>
    </lineage>
</organism>
<keyword evidence="10" id="KW-0804">Transcription</keyword>
<dbReference type="Ensembl" id="ENSCABT00000011338.1">
    <property type="protein sequence ID" value="ENSCABP00000010353.1"/>
    <property type="gene ID" value="ENSCABG00000007769.1"/>
</dbReference>
<evidence type="ECO:0000256" key="12">
    <source>
        <dbReference type="PROSITE-ProRule" id="PRU00042"/>
    </source>
</evidence>
<evidence type="ECO:0000256" key="6">
    <source>
        <dbReference type="ARBA" id="ARBA00022771"/>
    </source>
</evidence>
<dbReference type="InterPro" id="IPR036236">
    <property type="entry name" value="Znf_C2H2_sf"/>
</dbReference>
<keyword evidence="7" id="KW-0862">Zinc</keyword>
<dbReference type="FunFam" id="3.30.160.60:FF:003095">
    <property type="match status" value="1"/>
</dbReference>
<evidence type="ECO:0000256" key="10">
    <source>
        <dbReference type="ARBA" id="ARBA00023163"/>
    </source>
</evidence>
<keyword evidence="5" id="KW-0677">Repeat</keyword>
<reference evidence="15" key="1">
    <citation type="submission" date="2025-08" db="UniProtKB">
        <authorList>
            <consortium name="Ensembl"/>
        </authorList>
    </citation>
    <scope>IDENTIFICATION</scope>
</reference>
<dbReference type="FunFam" id="3.30.160.60:FF:001732">
    <property type="entry name" value="Zgc:162936"/>
    <property type="match status" value="1"/>
</dbReference>
<dbReference type="Gene3D" id="3.30.160.60">
    <property type="entry name" value="Classic Zinc Finger"/>
    <property type="match status" value="7"/>
</dbReference>
<dbReference type="FunFam" id="3.30.160.60:FF:000320">
    <property type="entry name" value="Zinc finger protein 777"/>
    <property type="match status" value="1"/>
</dbReference>
<feature type="domain" description="C2H2-type" evidence="14">
    <location>
        <begin position="232"/>
        <end position="254"/>
    </location>
</feature>
<feature type="domain" description="C2H2-type" evidence="14">
    <location>
        <begin position="204"/>
        <end position="231"/>
    </location>
</feature>
<dbReference type="PANTHER" id="PTHR23226">
    <property type="entry name" value="ZINC FINGER AND SCAN DOMAIN-CONTAINING"/>
    <property type="match status" value="1"/>
</dbReference>
<dbReference type="OMA" id="HLTHENY"/>
<dbReference type="SUPFAM" id="SSF57667">
    <property type="entry name" value="beta-beta-alpha zinc fingers"/>
    <property type="match status" value="4"/>
</dbReference>
<feature type="domain" description="C2H2-type" evidence="14">
    <location>
        <begin position="167"/>
        <end position="203"/>
    </location>
</feature>
<name>A0A8C0GPU8_CHEAB</name>
<proteinExistence type="inferred from homology"/>
<dbReference type="PROSITE" id="PS00028">
    <property type="entry name" value="ZINC_FINGER_C2H2_1"/>
    <property type="match status" value="5"/>
</dbReference>
<keyword evidence="11" id="KW-0539">Nucleus</keyword>
<dbReference type="PANTHER" id="PTHR23226:SF377">
    <property type="entry name" value="ZINC FINGER AND SCAN DOMAIN-CONTAINING PROTEIN 20"/>
    <property type="match status" value="1"/>
</dbReference>
<evidence type="ECO:0000256" key="9">
    <source>
        <dbReference type="ARBA" id="ARBA00023125"/>
    </source>
</evidence>
<evidence type="ECO:0000256" key="4">
    <source>
        <dbReference type="ARBA" id="ARBA00022723"/>
    </source>
</evidence>